<keyword evidence="1" id="KW-0902">Two-component regulatory system</keyword>
<feature type="modified residue" description="4-aspartylphosphate" evidence="2">
    <location>
        <position position="55"/>
    </location>
</feature>
<evidence type="ECO:0000259" key="4">
    <source>
        <dbReference type="PROSITE" id="PS50930"/>
    </source>
</evidence>
<name>A0A222FHF3_9GAMM</name>
<dbReference type="RefSeq" id="WP_094059060.1">
    <property type="nucleotide sequence ID" value="NZ_CP022530.1"/>
</dbReference>
<dbReference type="Proteomes" id="UP000202440">
    <property type="component" value="Chromosome"/>
</dbReference>
<dbReference type="GO" id="GO:0003677">
    <property type="term" value="F:DNA binding"/>
    <property type="evidence" value="ECO:0007669"/>
    <property type="project" value="UniProtKB-KW"/>
</dbReference>
<protein>
    <submittedName>
        <fullName evidence="5">DNA-binding response regulator</fullName>
    </submittedName>
</protein>
<dbReference type="PANTHER" id="PTHR37299">
    <property type="entry name" value="TRANSCRIPTIONAL REGULATOR-RELATED"/>
    <property type="match status" value="1"/>
</dbReference>
<reference evidence="5 6" key="1">
    <citation type="submission" date="2017-07" db="EMBL/GenBank/DDBJ databases">
        <title>Annotated genome sequence of Bacterioplanes sanyensis isolated from Red Sea.</title>
        <authorList>
            <person name="Rehman Z.U."/>
        </authorList>
    </citation>
    <scope>NUCLEOTIDE SEQUENCE [LARGE SCALE GENOMIC DNA]</scope>
    <source>
        <strain evidence="5 6">NV9</strain>
    </source>
</reference>
<evidence type="ECO:0000313" key="6">
    <source>
        <dbReference type="Proteomes" id="UP000202440"/>
    </source>
</evidence>
<gene>
    <name evidence="5" type="ORF">CHH28_03810</name>
</gene>
<dbReference type="SMART" id="SM00850">
    <property type="entry name" value="LytTR"/>
    <property type="match status" value="1"/>
</dbReference>
<dbReference type="InterPro" id="IPR011006">
    <property type="entry name" value="CheY-like_superfamily"/>
</dbReference>
<evidence type="ECO:0000256" key="1">
    <source>
        <dbReference type="ARBA" id="ARBA00023012"/>
    </source>
</evidence>
<dbReference type="PROSITE" id="PS50930">
    <property type="entry name" value="HTH_LYTTR"/>
    <property type="match status" value="1"/>
</dbReference>
<dbReference type="PANTHER" id="PTHR37299:SF1">
    <property type="entry name" value="STAGE 0 SPORULATION PROTEIN A HOMOLOG"/>
    <property type="match status" value="1"/>
</dbReference>
<dbReference type="GO" id="GO:0000156">
    <property type="term" value="F:phosphorelay response regulator activity"/>
    <property type="evidence" value="ECO:0007669"/>
    <property type="project" value="InterPro"/>
</dbReference>
<evidence type="ECO:0000259" key="3">
    <source>
        <dbReference type="PROSITE" id="PS50110"/>
    </source>
</evidence>
<dbReference type="InterPro" id="IPR007492">
    <property type="entry name" value="LytTR_DNA-bd_dom"/>
</dbReference>
<dbReference type="SMART" id="SM00448">
    <property type="entry name" value="REC"/>
    <property type="match status" value="1"/>
</dbReference>
<dbReference type="AlphaFoldDB" id="A0A222FHF3"/>
<keyword evidence="6" id="KW-1185">Reference proteome</keyword>
<proteinExistence type="predicted"/>
<dbReference type="OrthoDB" id="236568at2"/>
<evidence type="ECO:0000313" key="5">
    <source>
        <dbReference type="EMBL" id="ASP37851.1"/>
    </source>
</evidence>
<dbReference type="Gene3D" id="3.40.50.2300">
    <property type="match status" value="1"/>
</dbReference>
<keyword evidence="5" id="KW-0238">DNA-binding</keyword>
<dbReference type="InterPro" id="IPR001789">
    <property type="entry name" value="Sig_transdc_resp-reg_receiver"/>
</dbReference>
<accession>A0A222FHF3</accession>
<evidence type="ECO:0000256" key="2">
    <source>
        <dbReference type="PROSITE-ProRule" id="PRU00169"/>
    </source>
</evidence>
<feature type="domain" description="Response regulatory" evidence="3">
    <location>
        <begin position="4"/>
        <end position="118"/>
    </location>
</feature>
<dbReference type="KEGG" id="bsan:CHH28_03810"/>
<sequence length="243" mass="27696">MTYRVMLVDDEPLARERLKRLLLEHDNFDWVAEAGDGASTVEWLRDNPVDLVLLDIQMPELDGLQTAAQLQQLPNPPLVVFCTAYEEHALQAFSVQALDYLLKPVGKENLSRALQRASQWLQQNPERVAPSSGARTHLSARTHSGLQLIPVEEVLFFTADHKYVSVYHEGGDTLIDDSLRQLEDEFGERFLRIHRSTLVARSRIERLESQPGGGQCLYLRGHDEGIPVSRRHVPMVRRAMREL</sequence>
<dbReference type="EMBL" id="CP022530">
    <property type="protein sequence ID" value="ASP37851.1"/>
    <property type="molecule type" value="Genomic_DNA"/>
</dbReference>
<dbReference type="SUPFAM" id="SSF52172">
    <property type="entry name" value="CheY-like"/>
    <property type="match status" value="1"/>
</dbReference>
<dbReference type="Pfam" id="PF04397">
    <property type="entry name" value="LytTR"/>
    <property type="match status" value="1"/>
</dbReference>
<dbReference type="Gene3D" id="2.40.50.1020">
    <property type="entry name" value="LytTr DNA-binding domain"/>
    <property type="match status" value="1"/>
</dbReference>
<organism evidence="5 6">
    <name type="scientific">Bacterioplanes sanyensis</name>
    <dbReference type="NCBI Taxonomy" id="1249553"/>
    <lineage>
        <taxon>Bacteria</taxon>
        <taxon>Pseudomonadati</taxon>
        <taxon>Pseudomonadota</taxon>
        <taxon>Gammaproteobacteria</taxon>
        <taxon>Oceanospirillales</taxon>
        <taxon>Oceanospirillaceae</taxon>
        <taxon>Bacterioplanes</taxon>
    </lineage>
</organism>
<dbReference type="InterPro" id="IPR046947">
    <property type="entry name" value="LytR-like"/>
</dbReference>
<dbReference type="PROSITE" id="PS50110">
    <property type="entry name" value="RESPONSE_REGULATORY"/>
    <property type="match status" value="1"/>
</dbReference>
<dbReference type="Pfam" id="PF00072">
    <property type="entry name" value="Response_reg"/>
    <property type="match status" value="1"/>
</dbReference>
<keyword evidence="2" id="KW-0597">Phosphoprotein</keyword>
<feature type="domain" description="HTH LytTR-type" evidence="4">
    <location>
        <begin position="138"/>
        <end position="242"/>
    </location>
</feature>